<evidence type="ECO:0000256" key="1">
    <source>
        <dbReference type="SAM" id="MobiDB-lite"/>
    </source>
</evidence>
<feature type="region of interest" description="Disordered" evidence="1">
    <location>
        <begin position="1"/>
        <end position="23"/>
    </location>
</feature>
<reference evidence="3" key="2">
    <citation type="submission" date="2010-04" db="EMBL/GenBank/DDBJ databases">
        <title>Genome sequence of Salinibacter ruber M8.</title>
        <authorList>
            <consortium name="Genoscope"/>
        </authorList>
    </citation>
    <scope>NUCLEOTIDE SEQUENCE [LARGE SCALE GENOMIC DNA]</scope>
    <source>
        <strain evidence="3">M8</strain>
    </source>
</reference>
<evidence type="ECO:0000313" key="2">
    <source>
        <dbReference type="EMBL" id="CBH23069.1"/>
    </source>
</evidence>
<dbReference type="AlphaFoldDB" id="D5H4W4"/>
<dbReference type="HOGENOM" id="CLU_983143_0_0_10"/>
<evidence type="ECO:0000313" key="3">
    <source>
        <dbReference type="Proteomes" id="UP000000933"/>
    </source>
</evidence>
<sequence length="283" mass="31347">MRRRTPRWNRPWGRRGRRVLGEPIPAPCRFPPVLVSVATNLSPAPMADPPDTLKYFHKEPAVLEPVVSGRDPDARRRQERSDVPPDEAILHGDPFETERNESATVYRGYLAGTNHAQGRVGLTALRRPVEAFVGPILEALGGPWWGRSGPDEQVEALSPDTARRVLQEPGGTRVLVTADAPVPDDVIAEAAVQEPDRARPALSALLEAAQVALFPASAHDGHDWRLWSAAPMRRRLTGAFRDRPVSGTRRFVIPAAKARSESKFYFDMWRPADADLPGYVEEV</sequence>
<organism evidence="2 3">
    <name type="scientific">Salinibacter ruber (strain M8)</name>
    <dbReference type="NCBI Taxonomy" id="761659"/>
    <lineage>
        <taxon>Bacteria</taxon>
        <taxon>Pseudomonadati</taxon>
        <taxon>Rhodothermota</taxon>
        <taxon>Rhodothermia</taxon>
        <taxon>Rhodothermales</taxon>
        <taxon>Salinibacteraceae</taxon>
        <taxon>Salinibacter</taxon>
    </lineage>
</organism>
<proteinExistence type="predicted"/>
<dbReference type="Proteomes" id="UP000000933">
    <property type="component" value="Chromosome"/>
</dbReference>
<feature type="region of interest" description="Disordered" evidence="1">
    <location>
        <begin position="65"/>
        <end position="92"/>
    </location>
</feature>
<dbReference type="KEGG" id="srm:SRM_00148"/>
<feature type="compositionally biased region" description="Basic residues" evidence="1">
    <location>
        <begin position="1"/>
        <end position="18"/>
    </location>
</feature>
<name>D5H4W4_SALRM</name>
<dbReference type="EMBL" id="FP565814">
    <property type="protein sequence ID" value="CBH23069.1"/>
    <property type="molecule type" value="Genomic_DNA"/>
</dbReference>
<gene>
    <name evidence="2" type="ordered locus">SRM_00148</name>
</gene>
<reference evidence="2 3" key="1">
    <citation type="journal article" date="2010" name="ISME J.">
        <title>Fine-scale evolution: genomic, phenotypic and ecological differentiation in two coexisting Salinibacter ruber strains.</title>
        <authorList>
            <person name="Pena A."/>
            <person name="Teeling H."/>
            <person name="Huerta-Cepas J."/>
            <person name="Santos F."/>
            <person name="Yarza P."/>
            <person name="Brito-Echeverria J."/>
            <person name="Lucio M."/>
            <person name="Schmitt-Kopplin P."/>
            <person name="Meseguer I."/>
            <person name="Schenowitz C."/>
            <person name="Dossat C."/>
            <person name="Barbe V."/>
            <person name="Dopazo J."/>
            <person name="Rossello-Mora R."/>
            <person name="Schuler M."/>
            <person name="Glockner F.O."/>
            <person name="Amann R."/>
            <person name="Gabaldon T."/>
            <person name="Anton J."/>
        </authorList>
    </citation>
    <scope>NUCLEOTIDE SEQUENCE [LARGE SCALE GENOMIC DNA]</scope>
    <source>
        <strain evidence="2 3">M8</strain>
    </source>
</reference>
<protein>
    <submittedName>
        <fullName evidence="2">Uncharacterized protein</fullName>
    </submittedName>
</protein>
<accession>D5H4W4</accession>
<feature type="compositionally biased region" description="Basic and acidic residues" evidence="1">
    <location>
        <begin position="70"/>
        <end position="92"/>
    </location>
</feature>